<gene>
    <name evidence="7" type="ORF">GCM10008943_08010</name>
</gene>
<reference evidence="7 8" key="1">
    <citation type="journal article" date="2019" name="Int. J. Syst. Evol. Microbiol.">
        <title>The Global Catalogue of Microorganisms (GCM) 10K type strain sequencing project: providing services to taxonomists for standard genome sequencing and annotation.</title>
        <authorList>
            <consortium name="The Broad Institute Genomics Platform"/>
            <consortium name="The Broad Institute Genome Sequencing Center for Infectious Disease"/>
            <person name="Wu L."/>
            <person name="Ma J."/>
        </authorList>
    </citation>
    <scope>NUCLEOTIDE SEQUENCE [LARGE SCALE GENOMIC DNA]</scope>
    <source>
        <strain evidence="7 8">JCM 15115</strain>
    </source>
</reference>
<dbReference type="Proteomes" id="UP001424441">
    <property type="component" value="Unassembled WGS sequence"/>
</dbReference>
<dbReference type="Pfam" id="PF06305">
    <property type="entry name" value="LapA_dom"/>
    <property type="match status" value="1"/>
</dbReference>
<protein>
    <recommendedName>
        <fullName evidence="6">Lipopolysaccharide assembly protein A domain-containing protein</fullName>
    </recommendedName>
</protein>
<keyword evidence="2 5" id="KW-0812">Transmembrane</keyword>
<evidence type="ECO:0000256" key="2">
    <source>
        <dbReference type="ARBA" id="ARBA00022692"/>
    </source>
</evidence>
<feature type="transmembrane region" description="Helical" evidence="5">
    <location>
        <begin position="54"/>
        <end position="75"/>
    </location>
</feature>
<evidence type="ECO:0000256" key="3">
    <source>
        <dbReference type="ARBA" id="ARBA00022989"/>
    </source>
</evidence>
<keyword evidence="3 5" id="KW-1133">Transmembrane helix</keyword>
<keyword evidence="1" id="KW-1003">Cell membrane</keyword>
<proteinExistence type="predicted"/>
<keyword evidence="4 5" id="KW-0472">Membrane</keyword>
<organism evidence="7 8">
    <name type="scientific">Paenochrobactrum glaciei</name>
    <dbReference type="NCBI Taxonomy" id="486407"/>
    <lineage>
        <taxon>Bacteria</taxon>
        <taxon>Pseudomonadati</taxon>
        <taxon>Pseudomonadota</taxon>
        <taxon>Alphaproteobacteria</taxon>
        <taxon>Hyphomicrobiales</taxon>
        <taxon>Brucellaceae</taxon>
        <taxon>Paenochrobactrum</taxon>
    </lineage>
</organism>
<accession>A0ABN1FPS1</accession>
<evidence type="ECO:0000256" key="1">
    <source>
        <dbReference type="ARBA" id="ARBA00022475"/>
    </source>
</evidence>
<evidence type="ECO:0000313" key="8">
    <source>
        <dbReference type="Proteomes" id="UP001424441"/>
    </source>
</evidence>
<keyword evidence="8" id="KW-1185">Reference proteome</keyword>
<evidence type="ECO:0000256" key="4">
    <source>
        <dbReference type="ARBA" id="ARBA00023136"/>
    </source>
</evidence>
<feature type="domain" description="Lipopolysaccharide assembly protein A" evidence="6">
    <location>
        <begin position="49"/>
        <end position="97"/>
    </location>
</feature>
<evidence type="ECO:0000259" key="6">
    <source>
        <dbReference type="Pfam" id="PF06305"/>
    </source>
</evidence>
<evidence type="ECO:0000256" key="5">
    <source>
        <dbReference type="SAM" id="Phobius"/>
    </source>
</evidence>
<dbReference type="InterPro" id="IPR010445">
    <property type="entry name" value="LapA_dom"/>
</dbReference>
<evidence type="ECO:0000313" key="7">
    <source>
        <dbReference type="EMBL" id="GAA0595254.1"/>
    </source>
</evidence>
<comment type="caution">
    <text evidence="7">The sequence shown here is derived from an EMBL/GenBank/DDBJ whole genome shotgun (WGS) entry which is preliminary data.</text>
</comment>
<dbReference type="EMBL" id="BAAADE010000001">
    <property type="protein sequence ID" value="GAA0595254.1"/>
    <property type="molecule type" value="Genomic_DNA"/>
</dbReference>
<sequence length="108" mass="12000">MKKIPTRRLVTLIILVPLAVILIALSVANRMSVTVTFDPFNPGNPALSYTAPLFVWLFATLLVGLVLGGAITWLAQGKHRKQVKIQKLEIAHIKRQNQQNLLGNDSYL</sequence>
<name>A0ABN1FPS1_9HYPH</name>